<dbReference type="AlphaFoldDB" id="A0A1M6BUL3"/>
<evidence type="ECO:0000313" key="2">
    <source>
        <dbReference type="Proteomes" id="UP000184510"/>
    </source>
</evidence>
<protein>
    <recommendedName>
        <fullName evidence="3">Immunity protein 26</fullName>
    </recommendedName>
</protein>
<dbReference type="InParanoid" id="A0A1M6BUL3"/>
<organism evidence="1 2">
    <name type="scientific">Rubritalea squalenifaciens DSM 18772</name>
    <dbReference type="NCBI Taxonomy" id="1123071"/>
    <lineage>
        <taxon>Bacteria</taxon>
        <taxon>Pseudomonadati</taxon>
        <taxon>Verrucomicrobiota</taxon>
        <taxon>Verrucomicrobiia</taxon>
        <taxon>Verrucomicrobiales</taxon>
        <taxon>Rubritaleaceae</taxon>
        <taxon>Rubritalea</taxon>
    </lineage>
</organism>
<evidence type="ECO:0000313" key="1">
    <source>
        <dbReference type="EMBL" id="SHI52381.1"/>
    </source>
</evidence>
<dbReference type="Proteomes" id="UP000184510">
    <property type="component" value="Unassembled WGS sequence"/>
</dbReference>
<keyword evidence="2" id="KW-1185">Reference proteome</keyword>
<dbReference type="EMBL" id="FQYR01000002">
    <property type="protein sequence ID" value="SHI52381.1"/>
    <property type="molecule type" value="Genomic_DNA"/>
</dbReference>
<proteinExistence type="predicted"/>
<name>A0A1M6BUL3_9BACT</name>
<sequence>MTRKWNVKRSPHFIMNYPERYTLGDKVKTIQEGDLVWWNEGVCVGFVLEVMEEPAAYEAWGLDEPSIAFTNLHPFEANFEKHPQHIGSVVSGGTVVLTPDQLEDDGVGLLSPHERNELDWAIHKARSLIDSSLKELPFCVTAILDMERNEEDWIFHFVDTECTVQKTVCFPFRPNTRDSPT</sequence>
<reference evidence="1 2" key="1">
    <citation type="submission" date="2016-11" db="EMBL/GenBank/DDBJ databases">
        <authorList>
            <person name="Jaros S."/>
            <person name="Januszkiewicz K."/>
            <person name="Wedrychowicz H."/>
        </authorList>
    </citation>
    <scope>NUCLEOTIDE SEQUENCE [LARGE SCALE GENOMIC DNA]</scope>
    <source>
        <strain evidence="1 2">DSM 18772</strain>
    </source>
</reference>
<dbReference type="STRING" id="1123071.SAMN02745181_0312"/>
<gene>
    <name evidence="1" type="ORF">SAMN02745181_0312</name>
</gene>
<accession>A0A1M6BUL3</accession>
<evidence type="ECO:0008006" key="3">
    <source>
        <dbReference type="Google" id="ProtNLM"/>
    </source>
</evidence>
<dbReference type="RefSeq" id="WP_159434723.1">
    <property type="nucleotide sequence ID" value="NZ_FQYR01000002.1"/>
</dbReference>